<sequence>MGGATGGRICGSEAVDDDGGGGTASGASETVIYCCCSSSFDSSGGFGGSKTAMCIGDNSCFIGDYLVKLGTILLGEKRYEGDEN</sequence>
<reference evidence="2" key="1">
    <citation type="submission" date="2023-08" db="EMBL/GenBank/DDBJ databases">
        <authorList>
            <person name="Alioto T."/>
            <person name="Alioto T."/>
            <person name="Gomez Garrido J."/>
        </authorList>
    </citation>
    <scope>NUCLEOTIDE SEQUENCE</scope>
</reference>
<name>A0AA36F6T8_OCTVU</name>
<dbReference type="EMBL" id="OX597821">
    <property type="protein sequence ID" value="CAI9726484.1"/>
    <property type="molecule type" value="Genomic_DNA"/>
</dbReference>
<evidence type="ECO:0000313" key="3">
    <source>
        <dbReference type="Proteomes" id="UP001162480"/>
    </source>
</evidence>
<accession>A0AA36F6T8</accession>
<feature type="region of interest" description="Disordered" evidence="1">
    <location>
        <begin position="1"/>
        <end position="25"/>
    </location>
</feature>
<evidence type="ECO:0000256" key="1">
    <source>
        <dbReference type="SAM" id="MobiDB-lite"/>
    </source>
</evidence>
<proteinExistence type="predicted"/>
<dbReference type="AlphaFoldDB" id="A0AA36F6T8"/>
<evidence type="ECO:0000313" key="2">
    <source>
        <dbReference type="EMBL" id="CAI9726484.1"/>
    </source>
</evidence>
<protein>
    <submittedName>
        <fullName evidence="2">Uncharacterized protein</fullName>
    </submittedName>
</protein>
<organism evidence="2 3">
    <name type="scientific">Octopus vulgaris</name>
    <name type="common">Common octopus</name>
    <dbReference type="NCBI Taxonomy" id="6645"/>
    <lineage>
        <taxon>Eukaryota</taxon>
        <taxon>Metazoa</taxon>
        <taxon>Spiralia</taxon>
        <taxon>Lophotrochozoa</taxon>
        <taxon>Mollusca</taxon>
        <taxon>Cephalopoda</taxon>
        <taxon>Coleoidea</taxon>
        <taxon>Octopodiformes</taxon>
        <taxon>Octopoda</taxon>
        <taxon>Incirrata</taxon>
        <taxon>Octopodidae</taxon>
        <taxon>Octopus</taxon>
    </lineage>
</organism>
<gene>
    <name evidence="2" type="ORF">OCTVUL_1B007150</name>
</gene>
<keyword evidence="3" id="KW-1185">Reference proteome</keyword>
<dbReference type="Proteomes" id="UP001162480">
    <property type="component" value="Chromosome 8"/>
</dbReference>